<evidence type="ECO:0000259" key="8">
    <source>
        <dbReference type="Pfam" id="PF23914"/>
    </source>
</evidence>
<gene>
    <name evidence="9" type="ORF">MAGMO_2134</name>
</gene>
<reference evidence="9" key="1">
    <citation type="submission" date="2015-04" db="EMBL/GenBank/DDBJ databases">
        <authorList>
            <person name="Syromyatnikov M.Y."/>
            <person name="Popov V.N."/>
        </authorList>
    </citation>
    <scope>NUCLEOTIDE SEQUENCE</scope>
    <source>
        <strain evidence="9">MO-1</strain>
    </source>
</reference>
<dbReference type="PANTHER" id="PTHR47870">
    <property type="entry name" value="CYTOCHROME C-TYPE BIOGENESIS PROTEIN CCMH"/>
    <property type="match status" value="1"/>
</dbReference>
<dbReference type="AlphaFoldDB" id="A0A1S7LH65"/>
<keyword evidence="7" id="KW-0472">Membrane</keyword>
<feature type="repeat" description="TPR" evidence="4">
    <location>
        <begin position="255"/>
        <end position="288"/>
    </location>
</feature>
<dbReference type="InterPro" id="IPR019734">
    <property type="entry name" value="TPR_rpt"/>
</dbReference>
<dbReference type="InterPro" id="IPR051263">
    <property type="entry name" value="C-type_cytochrome_biogenesis"/>
</dbReference>
<keyword evidence="1" id="KW-0677">Repeat</keyword>
<feature type="region of interest" description="Disordered" evidence="6">
    <location>
        <begin position="140"/>
        <end position="163"/>
    </location>
</feature>
<dbReference type="Gene3D" id="1.25.40.10">
    <property type="entry name" value="Tetratricopeptide repeat domain"/>
    <property type="match status" value="1"/>
</dbReference>
<feature type="domain" description="Cytochrome c-type biogenesis protein H TPR" evidence="8">
    <location>
        <begin position="161"/>
        <end position="287"/>
    </location>
</feature>
<feature type="transmembrane region" description="Helical" evidence="7">
    <location>
        <begin position="110"/>
        <end position="132"/>
    </location>
</feature>
<dbReference type="InterPro" id="IPR056413">
    <property type="entry name" value="TPR_CcmH_CycH"/>
</dbReference>
<evidence type="ECO:0000256" key="4">
    <source>
        <dbReference type="PROSITE-ProRule" id="PRU00339"/>
    </source>
</evidence>
<feature type="compositionally biased region" description="Gly residues" evidence="6">
    <location>
        <begin position="148"/>
        <end position="161"/>
    </location>
</feature>
<accession>A0A1S7LH65</accession>
<dbReference type="GO" id="GO:0017004">
    <property type="term" value="P:cytochrome complex assembly"/>
    <property type="evidence" value="ECO:0007669"/>
    <property type="project" value="UniProtKB-KW"/>
</dbReference>
<dbReference type="InterPro" id="IPR011990">
    <property type="entry name" value="TPR-like_helical_dom_sf"/>
</dbReference>
<sequence>MITLILATTALLVFYPAFTRSGSRPLPEGLEGNPQVVLEDRRDLLLRQLKELELDSQGGLVDTDDAATVREGLEDELGKVLQSLDDLKKTPRSEKVDPEVEKSKLMVDRALGVAILAIVGAASLGMYAFWLGTPTEPQIQARQQPAGHPGGGGQGGQGGETGMPDIKAMVAGLAERLQDEPDNIEGWMRLGRSYQVMGNIAESLKAYTHILERQPENLDAAVSMSMVLLDTEDKPQMELGLEMLEKINKKDPQRPEALWYLGIFALEDKAYDKALSLFNQLLPVAPERIKPRIQELIQQAEKGKAAS</sequence>
<evidence type="ECO:0000256" key="3">
    <source>
        <dbReference type="ARBA" id="ARBA00022803"/>
    </source>
</evidence>
<keyword evidence="3 4" id="KW-0802">TPR repeat</keyword>
<proteinExistence type="predicted"/>
<feature type="coiled-coil region" evidence="5">
    <location>
        <begin position="35"/>
        <end position="90"/>
    </location>
</feature>
<keyword evidence="7" id="KW-1133">Transmembrane helix</keyword>
<organism evidence="9">
    <name type="scientific">Magnetococcus massalia (strain MO-1)</name>
    <dbReference type="NCBI Taxonomy" id="451514"/>
    <lineage>
        <taxon>Bacteria</taxon>
        <taxon>Pseudomonadati</taxon>
        <taxon>Pseudomonadota</taxon>
        <taxon>Magnetococcia</taxon>
        <taxon>Magnetococcales</taxon>
        <taxon>Magnetococcaceae</taxon>
        <taxon>Magnetococcus</taxon>
    </lineage>
</organism>
<keyword evidence="2" id="KW-0201">Cytochrome c-type biogenesis</keyword>
<dbReference type="Pfam" id="PF23914">
    <property type="entry name" value="TPR_CcmH_CycH"/>
    <property type="match status" value="1"/>
</dbReference>
<evidence type="ECO:0000313" key="9">
    <source>
        <dbReference type="EMBL" id="CRH06302.1"/>
    </source>
</evidence>
<keyword evidence="5" id="KW-0175">Coiled coil</keyword>
<evidence type="ECO:0000256" key="7">
    <source>
        <dbReference type="SAM" id="Phobius"/>
    </source>
</evidence>
<dbReference type="PROSITE" id="PS50005">
    <property type="entry name" value="TPR"/>
    <property type="match status" value="2"/>
</dbReference>
<evidence type="ECO:0000256" key="6">
    <source>
        <dbReference type="SAM" id="MobiDB-lite"/>
    </source>
</evidence>
<name>A0A1S7LH65_MAGMO</name>
<dbReference type="PANTHER" id="PTHR47870:SF1">
    <property type="entry name" value="CYTOCHROME C-TYPE BIOGENESIS PROTEIN CCMH"/>
    <property type="match status" value="1"/>
</dbReference>
<protein>
    <recommendedName>
        <fullName evidence="8">Cytochrome c-type biogenesis protein H TPR domain-containing protein</fullName>
    </recommendedName>
</protein>
<dbReference type="SUPFAM" id="SSF48452">
    <property type="entry name" value="TPR-like"/>
    <property type="match status" value="1"/>
</dbReference>
<evidence type="ECO:0000256" key="5">
    <source>
        <dbReference type="SAM" id="Coils"/>
    </source>
</evidence>
<feature type="repeat" description="TPR" evidence="4">
    <location>
        <begin position="184"/>
        <end position="217"/>
    </location>
</feature>
<keyword evidence="7" id="KW-0812">Transmembrane</keyword>
<dbReference type="EMBL" id="LO017727">
    <property type="protein sequence ID" value="CRH06302.1"/>
    <property type="molecule type" value="Genomic_DNA"/>
</dbReference>
<evidence type="ECO:0000256" key="2">
    <source>
        <dbReference type="ARBA" id="ARBA00022748"/>
    </source>
</evidence>
<evidence type="ECO:0000256" key="1">
    <source>
        <dbReference type="ARBA" id="ARBA00022737"/>
    </source>
</evidence>
<dbReference type="SMART" id="SM00028">
    <property type="entry name" value="TPR"/>
    <property type="match status" value="2"/>
</dbReference>